<evidence type="ECO:0000313" key="1">
    <source>
        <dbReference type="EMBL" id="KKM24413.1"/>
    </source>
</evidence>
<protein>
    <submittedName>
        <fullName evidence="1">Uncharacterized protein</fullName>
    </submittedName>
</protein>
<accession>A0A0F9KQM7</accession>
<organism evidence="1">
    <name type="scientific">marine sediment metagenome</name>
    <dbReference type="NCBI Taxonomy" id="412755"/>
    <lineage>
        <taxon>unclassified sequences</taxon>
        <taxon>metagenomes</taxon>
        <taxon>ecological metagenomes</taxon>
    </lineage>
</organism>
<sequence>MLLKIDKNQPVFTIPDWHLLEMVMKEQAPDFMFMCAYHTSENTTLNLFKHRDTRRYINITRANRYEYIPESFCFWEFSTGGYAQISKEDAIHHVLS</sequence>
<dbReference type="AlphaFoldDB" id="A0A0F9KQM7"/>
<proteinExistence type="predicted"/>
<comment type="caution">
    <text evidence="1">The sequence shown here is derived from an EMBL/GenBank/DDBJ whole genome shotgun (WGS) entry which is preliminary data.</text>
</comment>
<dbReference type="EMBL" id="LAZR01012929">
    <property type="protein sequence ID" value="KKM24413.1"/>
    <property type="molecule type" value="Genomic_DNA"/>
</dbReference>
<gene>
    <name evidence="1" type="ORF">LCGC14_1605350</name>
</gene>
<reference evidence="1" key="1">
    <citation type="journal article" date="2015" name="Nature">
        <title>Complex archaea that bridge the gap between prokaryotes and eukaryotes.</title>
        <authorList>
            <person name="Spang A."/>
            <person name="Saw J.H."/>
            <person name="Jorgensen S.L."/>
            <person name="Zaremba-Niedzwiedzka K."/>
            <person name="Martijn J."/>
            <person name="Lind A.E."/>
            <person name="van Eijk R."/>
            <person name="Schleper C."/>
            <person name="Guy L."/>
            <person name="Ettema T.J."/>
        </authorList>
    </citation>
    <scope>NUCLEOTIDE SEQUENCE</scope>
</reference>
<name>A0A0F9KQM7_9ZZZZ</name>